<comment type="caution">
    <text evidence="17">The sequence shown here is derived from an EMBL/GenBank/DDBJ whole genome shotgun (WGS) entry which is preliminary data.</text>
</comment>
<comment type="subunit">
    <text evidence="13">Interacts with the Sec translocase complex via SecD. Specifically interacts with transmembrane segments of nascent integral membrane proteins during membrane integration.</text>
</comment>
<dbReference type="PANTHER" id="PTHR12428:SF65">
    <property type="entry name" value="CYTOCHROME C OXIDASE ASSEMBLY PROTEIN COX18, MITOCHONDRIAL"/>
    <property type="match status" value="1"/>
</dbReference>
<dbReference type="NCBIfam" id="TIGR03592">
    <property type="entry name" value="yidC_oxa1_cterm"/>
    <property type="match status" value="1"/>
</dbReference>
<feature type="domain" description="Membrane insertase YidC/Oxa/ALB C-terminal" evidence="15">
    <location>
        <begin position="366"/>
        <end position="562"/>
    </location>
</feature>
<evidence type="ECO:0000256" key="7">
    <source>
        <dbReference type="ARBA" id="ARBA00022927"/>
    </source>
</evidence>
<keyword evidence="6 13" id="KW-0812">Transmembrane</keyword>
<evidence type="ECO:0000256" key="3">
    <source>
        <dbReference type="ARBA" id="ARBA00015325"/>
    </source>
</evidence>
<comment type="function">
    <text evidence="13">Required for the insertion and/or proper folding and/or complex formation of integral membrane proteins into the membrane. Involved in integration of membrane proteins that insert both dependently and independently of the Sec translocase complex, as well as at least some lipoproteins. Aids folding of multispanning membrane proteins.</text>
</comment>
<dbReference type="Gene3D" id="2.70.98.90">
    <property type="match status" value="1"/>
</dbReference>
<evidence type="ECO:0000256" key="9">
    <source>
        <dbReference type="ARBA" id="ARBA00023136"/>
    </source>
</evidence>
<evidence type="ECO:0000313" key="17">
    <source>
        <dbReference type="EMBL" id="PWK26835.1"/>
    </source>
</evidence>
<keyword evidence="8 13" id="KW-1133">Transmembrane helix</keyword>
<dbReference type="InterPro" id="IPR028055">
    <property type="entry name" value="YidC/Oxa/ALB_C"/>
</dbReference>
<dbReference type="Pfam" id="PF02096">
    <property type="entry name" value="60KD_IMP"/>
    <property type="match status" value="1"/>
</dbReference>
<dbReference type="Pfam" id="PF14849">
    <property type="entry name" value="YidC_periplas"/>
    <property type="match status" value="1"/>
</dbReference>
<keyword evidence="9 13" id="KW-0472">Membrane</keyword>
<feature type="domain" description="Membrane insertase YidC N-terminal" evidence="16">
    <location>
        <begin position="75"/>
        <end position="352"/>
    </location>
</feature>
<dbReference type="InterPro" id="IPR019998">
    <property type="entry name" value="Membr_insert_YidC"/>
</dbReference>
<evidence type="ECO:0000256" key="11">
    <source>
        <dbReference type="ARBA" id="ARBA00033245"/>
    </source>
</evidence>
<evidence type="ECO:0000256" key="5">
    <source>
        <dbReference type="ARBA" id="ARBA00022475"/>
    </source>
</evidence>
<dbReference type="InterPro" id="IPR028053">
    <property type="entry name" value="Membr_insert_YidC_N"/>
</dbReference>
<evidence type="ECO:0000256" key="6">
    <source>
        <dbReference type="ARBA" id="ARBA00022692"/>
    </source>
</evidence>
<dbReference type="GO" id="GO:0032977">
    <property type="term" value="F:membrane insertase activity"/>
    <property type="evidence" value="ECO:0007669"/>
    <property type="project" value="InterPro"/>
</dbReference>
<evidence type="ECO:0000256" key="13">
    <source>
        <dbReference type="HAMAP-Rule" id="MF_01810"/>
    </source>
</evidence>
<dbReference type="NCBIfam" id="NF002356">
    <property type="entry name" value="PRK01318.2-3"/>
    <property type="match status" value="1"/>
</dbReference>
<dbReference type="CDD" id="cd20070">
    <property type="entry name" value="5TM_YidC_Alb3"/>
    <property type="match status" value="1"/>
</dbReference>
<evidence type="ECO:0000256" key="4">
    <source>
        <dbReference type="ARBA" id="ARBA00022448"/>
    </source>
</evidence>
<reference evidence="17 18" key="1">
    <citation type="submission" date="2018-05" db="EMBL/GenBank/DDBJ databases">
        <title>Genomic Encyclopedia of Archaeal and Bacterial Type Strains, Phase II (KMG-II): from individual species to whole genera.</title>
        <authorList>
            <person name="Goeker M."/>
        </authorList>
    </citation>
    <scope>NUCLEOTIDE SEQUENCE [LARGE SCALE GENOMIC DNA]</scope>
    <source>
        <strain evidence="17 18">DSM 22214</strain>
    </source>
</reference>
<proteinExistence type="inferred from homology"/>
<dbReference type="HAMAP" id="MF_01810">
    <property type="entry name" value="YidC_type1"/>
    <property type="match status" value="1"/>
</dbReference>
<dbReference type="InterPro" id="IPR001708">
    <property type="entry name" value="YidC/ALB3/OXA1/COX18"/>
</dbReference>
<accession>A0A316E7Y0</accession>
<organism evidence="17 18">
    <name type="scientific">Arcicella aurantiaca</name>
    <dbReference type="NCBI Taxonomy" id="591202"/>
    <lineage>
        <taxon>Bacteria</taxon>
        <taxon>Pseudomonadati</taxon>
        <taxon>Bacteroidota</taxon>
        <taxon>Cytophagia</taxon>
        <taxon>Cytophagales</taxon>
        <taxon>Flectobacillaceae</taxon>
        <taxon>Arcicella</taxon>
    </lineage>
</organism>
<evidence type="ECO:0000256" key="1">
    <source>
        <dbReference type="ARBA" id="ARBA00004429"/>
    </source>
</evidence>
<feature type="compositionally biased region" description="Polar residues" evidence="14">
    <location>
        <begin position="39"/>
        <end position="53"/>
    </location>
</feature>
<protein>
    <recommendedName>
        <fullName evidence="3 13">Membrane protein insertase YidC</fullName>
    </recommendedName>
    <alternativeName>
        <fullName evidence="12 13">Foldase YidC</fullName>
    </alternativeName>
    <alternativeName>
        <fullName evidence="11 13">Membrane integrase YidC</fullName>
    </alternativeName>
    <alternativeName>
        <fullName evidence="13">Membrane protein YidC</fullName>
    </alternativeName>
</protein>
<comment type="similarity">
    <text evidence="2 13">Belongs to the OXA1/ALB3/YidC family. Type 1 subfamily.</text>
</comment>
<evidence type="ECO:0000313" key="18">
    <source>
        <dbReference type="Proteomes" id="UP000245489"/>
    </source>
</evidence>
<gene>
    <name evidence="13" type="primary">yidC</name>
    <name evidence="17" type="ORF">LV89_02041</name>
</gene>
<keyword evidence="10 13" id="KW-0143">Chaperone</keyword>
<feature type="transmembrane region" description="Helical" evidence="13">
    <location>
        <begin position="366"/>
        <end position="386"/>
    </location>
</feature>
<dbReference type="Proteomes" id="UP000245489">
    <property type="component" value="Unassembled WGS sequence"/>
</dbReference>
<evidence type="ECO:0000256" key="10">
    <source>
        <dbReference type="ARBA" id="ARBA00023186"/>
    </source>
</evidence>
<dbReference type="EMBL" id="QGGO01000009">
    <property type="protein sequence ID" value="PWK26835.1"/>
    <property type="molecule type" value="Genomic_DNA"/>
</dbReference>
<dbReference type="InterPro" id="IPR047196">
    <property type="entry name" value="YidC_ALB_C"/>
</dbReference>
<name>A0A316E7Y0_9BACT</name>
<keyword evidence="5 13" id="KW-1003">Cell membrane</keyword>
<keyword evidence="7 13" id="KW-0653">Protein transport</keyword>
<evidence type="ECO:0000259" key="16">
    <source>
        <dbReference type="Pfam" id="PF14849"/>
    </source>
</evidence>
<evidence type="ECO:0000256" key="8">
    <source>
        <dbReference type="ARBA" id="ARBA00022989"/>
    </source>
</evidence>
<dbReference type="CDD" id="cd19961">
    <property type="entry name" value="EcYidC-like_peri"/>
    <property type="match status" value="1"/>
</dbReference>
<comment type="subcellular location">
    <subcellularLocation>
        <location evidence="1">Cell inner membrane</location>
        <topology evidence="1">Multi-pass membrane protein</topology>
    </subcellularLocation>
    <subcellularLocation>
        <location evidence="13">Cell membrane</location>
        <topology evidence="13">Multi-pass membrane protein</topology>
    </subcellularLocation>
</comment>
<feature type="region of interest" description="Disordered" evidence="14">
    <location>
        <begin position="33"/>
        <end position="53"/>
    </location>
</feature>
<feature type="transmembrane region" description="Helical" evidence="13">
    <location>
        <begin position="526"/>
        <end position="549"/>
    </location>
</feature>
<evidence type="ECO:0000256" key="14">
    <source>
        <dbReference type="SAM" id="MobiDB-lite"/>
    </source>
</evidence>
<evidence type="ECO:0000256" key="12">
    <source>
        <dbReference type="ARBA" id="ARBA00033342"/>
    </source>
</evidence>
<dbReference type="NCBIfam" id="TIGR03593">
    <property type="entry name" value="yidC_nterm"/>
    <property type="match status" value="1"/>
</dbReference>
<dbReference type="GO" id="GO:0051205">
    <property type="term" value="P:protein insertion into membrane"/>
    <property type="evidence" value="ECO:0007669"/>
    <property type="project" value="TreeGrafter"/>
</dbReference>
<feature type="transmembrane region" description="Helical" evidence="13">
    <location>
        <begin position="488"/>
        <end position="506"/>
    </location>
</feature>
<feature type="transmembrane region" description="Helical" evidence="13">
    <location>
        <begin position="7"/>
        <end position="24"/>
    </location>
</feature>
<dbReference type="PANTHER" id="PTHR12428">
    <property type="entry name" value="OXA1"/>
    <property type="match status" value="1"/>
</dbReference>
<dbReference type="AlphaFoldDB" id="A0A316E7Y0"/>
<dbReference type="GO" id="GO:0015031">
    <property type="term" value="P:protein transport"/>
    <property type="evidence" value="ECO:0007669"/>
    <property type="project" value="UniProtKB-KW"/>
</dbReference>
<sequence length="619" mass="68993">MMDRNQVTGLVLIMAMLLGYQFFFAPKIEPEKPQDKAKTTQASATPQKVATPDSNALKSAAGDFASAAIGTPKDVVLENKDIKVTFSTQGGRVKQVLLKNYKTYNTFAEQKNDPLVIFDEAFDKISLELPTTKGNVDLNKLYFNTSSVGGTVAEGKTEKVVFTLQLANGQSVEQSYSLAGSGFLLDNDLKLTGLNGILKNESVKLNWLENVRPTEKDLNENRKATVNYLLNDGENFDQLAETPTGAKDATLDQPLKWVAFKKKYFLSSFITKNEPILKAQIFGTANEQDSVNIKTLRANMDLDLAGLKAGKGNFQWYFGPNDYNIIKNVAPGFGKNVKLSYDIFLPITRYIFVPLFNILETVFSNYGLLIIALVLIIKFALLPLTYKSYVSMAKMRILQPELNAIKEKIGDDAAKQQQAQMKLYGEVGVSPLSGCIPVLATMPVLMAVFMLFPNLINLRQESFLWANDLSTFDSIATLPFSIPLYGNHISLFTLLMTVSSIAYGYYNNQNTPDQTGQPIDMKKMAYVTPVIFMFVMNSLPAGMSFYYFVSNIVTILQQIGIRKFVDEDKIKAILDENRKKIAAGGVKKSRFSEYISKQMKAVEEAQKAQQEETGKKKKK</sequence>
<keyword evidence="18" id="KW-1185">Reference proteome</keyword>
<evidence type="ECO:0000256" key="2">
    <source>
        <dbReference type="ARBA" id="ARBA00010527"/>
    </source>
</evidence>
<evidence type="ECO:0000259" key="15">
    <source>
        <dbReference type="Pfam" id="PF02096"/>
    </source>
</evidence>
<dbReference type="PRINTS" id="PR00701">
    <property type="entry name" value="60KDINNERMP"/>
</dbReference>
<feature type="transmembrane region" description="Helical" evidence="13">
    <location>
        <begin position="429"/>
        <end position="452"/>
    </location>
</feature>
<keyword evidence="4 13" id="KW-0813">Transport</keyword>
<dbReference type="GO" id="GO:0005886">
    <property type="term" value="C:plasma membrane"/>
    <property type="evidence" value="ECO:0007669"/>
    <property type="project" value="UniProtKB-SubCell"/>
</dbReference>
<dbReference type="InterPro" id="IPR038221">
    <property type="entry name" value="YidC_periplasmic_sf"/>
</dbReference>